<dbReference type="EMBL" id="DS566071">
    <property type="status" value="NOT_ANNOTATED_CDS"/>
    <property type="molecule type" value="Genomic_DNA"/>
</dbReference>
<dbReference type="EnsemblProtists" id="Phyra82574">
    <property type="protein sequence ID" value="Phyra82574"/>
    <property type="gene ID" value="Phyra82574"/>
</dbReference>
<sequence>MIASKTHRQAALAVLAVMLQSVFIDNSQRDSLLFMMFVASGAATAVAVIHAIFMGMCASPCESVLLFLRVVVAVAKSFMQFLLRGCTTKFPNWSLRFELLHSMIHECTETYGGQMMIEHHAKWIRAQSDALGSLLGWFSCRQLNRSLEPVHFNGLEHVWLRSKRSRQRGDKRLVVLYVHGGGFALLSPRLYISLGASLASAIEEELTKLSGKDLKVDLLLGNYRKAPEFCFPTQPKDVVALYKDYLLGHEGLSPSQIILAGDSAGGGLVMSTLLRLRASKPDHQPLAAMLLAPAVDLTGDEPDAPNCFLSRVMCQTVCITYHPSCADPSTWADASSAHCDLRGLPPVFLQTGRLDYLYQQAARLATKANADGVTNWEVDVHGDMPHVFSIFPTFVLPYAQVGVHNLAAFAAKNFLKSWDSRSQLKTSKTARCR</sequence>
<dbReference type="eggNOG" id="ENOG502RV6X">
    <property type="taxonomic scope" value="Eukaryota"/>
</dbReference>
<keyword evidence="4" id="KW-1133">Transmembrane helix</keyword>
<evidence type="ECO:0000256" key="3">
    <source>
        <dbReference type="PROSITE-ProRule" id="PRU10038"/>
    </source>
</evidence>
<dbReference type="Pfam" id="PF07859">
    <property type="entry name" value="Abhydrolase_3"/>
    <property type="match status" value="1"/>
</dbReference>
<dbReference type="InParanoid" id="H3GY37"/>
<dbReference type="PROSITE" id="PS01174">
    <property type="entry name" value="LIPASE_GDXG_SER"/>
    <property type="match status" value="1"/>
</dbReference>
<evidence type="ECO:0000256" key="4">
    <source>
        <dbReference type="SAM" id="Phobius"/>
    </source>
</evidence>
<evidence type="ECO:0000313" key="7">
    <source>
        <dbReference type="Proteomes" id="UP000005238"/>
    </source>
</evidence>
<dbReference type="InterPro" id="IPR033140">
    <property type="entry name" value="Lipase_GDXG_put_SER_AS"/>
</dbReference>
<feature type="transmembrane region" description="Helical" evidence="4">
    <location>
        <begin position="65"/>
        <end position="83"/>
    </location>
</feature>
<dbReference type="Gene3D" id="3.40.50.1820">
    <property type="entry name" value="alpha/beta hydrolase"/>
    <property type="match status" value="1"/>
</dbReference>
<feature type="transmembrane region" description="Helical" evidence="4">
    <location>
        <begin position="34"/>
        <end position="53"/>
    </location>
</feature>
<dbReference type="GO" id="GO:0016787">
    <property type="term" value="F:hydrolase activity"/>
    <property type="evidence" value="ECO:0007669"/>
    <property type="project" value="UniProtKB-KW"/>
</dbReference>
<feature type="domain" description="Alpha/beta hydrolase fold-3" evidence="5">
    <location>
        <begin position="175"/>
        <end position="388"/>
    </location>
</feature>
<dbReference type="VEuPathDB" id="FungiDB:KRP22_14513"/>
<name>H3GY37_PHYRM</name>
<dbReference type="AlphaFoldDB" id="H3GY37"/>
<dbReference type="VEuPathDB" id="FungiDB:KRP23_14249"/>
<dbReference type="PANTHER" id="PTHR48081">
    <property type="entry name" value="AB HYDROLASE SUPERFAMILY PROTEIN C4A8.06C"/>
    <property type="match status" value="1"/>
</dbReference>
<organism evidence="6 7">
    <name type="scientific">Phytophthora ramorum</name>
    <name type="common">Sudden oak death agent</name>
    <dbReference type="NCBI Taxonomy" id="164328"/>
    <lineage>
        <taxon>Eukaryota</taxon>
        <taxon>Sar</taxon>
        <taxon>Stramenopiles</taxon>
        <taxon>Oomycota</taxon>
        <taxon>Peronosporomycetes</taxon>
        <taxon>Peronosporales</taxon>
        <taxon>Peronosporaceae</taxon>
        <taxon>Phytophthora</taxon>
    </lineage>
</organism>
<protein>
    <recommendedName>
        <fullName evidence="5">Alpha/beta hydrolase fold-3 domain-containing protein</fullName>
    </recommendedName>
</protein>
<evidence type="ECO:0000256" key="1">
    <source>
        <dbReference type="ARBA" id="ARBA00010515"/>
    </source>
</evidence>
<dbReference type="STRING" id="164328.H3GY37"/>
<keyword evidence="4" id="KW-0472">Membrane</keyword>
<evidence type="ECO:0000259" key="5">
    <source>
        <dbReference type="Pfam" id="PF07859"/>
    </source>
</evidence>
<evidence type="ECO:0000313" key="6">
    <source>
        <dbReference type="EnsemblProtists" id="Phyra82574"/>
    </source>
</evidence>
<reference evidence="7" key="1">
    <citation type="journal article" date="2006" name="Science">
        <title>Phytophthora genome sequences uncover evolutionary origins and mechanisms of pathogenesis.</title>
        <authorList>
            <person name="Tyler B.M."/>
            <person name="Tripathy S."/>
            <person name="Zhang X."/>
            <person name="Dehal P."/>
            <person name="Jiang R.H."/>
            <person name="Aerts A."/>
            <person name="Arredondo F.D."/>
            <person name="Baxter L."/>
            <person name="Bensasson D."/>
            <person name="Beynon J.L."/>
            <person name="Chapman J."/>
            <person name="Damasceno C.M."/>
            <person name="Dorrance A.E."/>
            <person name="Dou D."/>
            <person name="Dickerman A.W."/>
            <person name="Dubchak I.L."/>
            <person name="Garbelotto M."/>
            <person name="Gijzen M."/>
            <person name="Gordon S.G."/>
            <person name="Govers F."/>
            <person name="Grunwald N.J."/>
            <person name="Huang W."/>
            <person name="Ivors K.L."/>
            <person name="Jones R.W."/>
            <person name="Kamoun S."/>
            <person name="Krampis K."/>
            <person name="Lamour K.H."/>
            <person name="Lee M.K."/>
            <person name="McDonald W.H."/>
            <person name="Medina M."/>
            <person name="Meijer H.J."/>
            <person name="Nordberg E.K."/>
            <person name="Maclean D.J."/>
            <person name="Ospina-Giraldo M.D."/>
            <person name="Morris P.F."/>
            <person name="Phuntumart V."/>
            <person name="Putnam N.H."/>
            <person name="Rash S."/>
            <person name="Rose J.K."/>
            <person name="Sakihama Y."/>
            <person name="Salamov A.A."/>
            <person name="Savidor A."/>
            <person name="Scheuring C.F."/>
            <person name="Smith B.M."/>
            <person name="Sobral B.W."/>
            <person name="Terry A."/>
            <person name="Torto-Alalibo T.A."/>
            <person name="Win J."/>
            <person name="Xu Z."/>
            <person name="Zhang H."/>
            <person name="Grigoriev I.V."/>
            <person name="Rokhsar D.S."/>
            <person name="Boore J.L."/>
        </authorList>
    </citation>
    <scope>NUCLEOTIDE SEQUENCE [LARGE SCALE GENOMIC DNA]</scope>
    <source>
        <strain evidence="7">Pr102</strain>
    </source>
</reference>
<evidence type="ECO:0000256" key="2">
    <source>
        <dbReference type="ARBA" id="ARBA00022801"/>
    </source>
</evidence>
<dbReference type="InterPro" id="IPR013094">
    <property type="entry name" value="AB_hydrolase_3"/>
</dbReference>
<comment type="similarity">
    <text evidence="1">Belongs to the 'GDXG' lipolytic enzyme family.</text>
</comment>
<reference evidence="6" key="2">
    <citation type="submission" date="2015-06" db="UniProtKB">
        <authorList>
            <consortium name="EnsemblProtists"/>
        </authorList>
    </citation>
    <scope>IDENTIFICATION</scope>
    <source>
        <strain evidence="6">Pr102</strain>
    </source>
</reference>
<keyword evidence="7" id="KW-1185">Reference proteome</keyword>
<accession>H3GY37</accession>
<dbReference type="SUPFAM" id="SSF53474">
    <property type="entry name" value="alpha/beta-Hydrolases"/>
    <property type="match status" value="1"/>
</dbReference>
<dbReference type="VEuPathDB" id="FungiDB:KRP22_14518"/>
<feature type="active site" evidence="3">
    <location>
        <position position="263"/>
    </location>
</feature>
<dbReference type="InterPro" id="IPR029058">
    <property type="entry name" value="AB_hydrolase_fold"/>
</dbReference>
<proteinExistence type="inferred from homology"/>
<dbReference type="Proteomes" id="UP000005238">
    <property type="component" value="Unassembled WGS sequence"/>
</dbReference>
<dbReference type="InterPro" id="IPR050300">
    <property type="entry name" value="GDXG_lipolytic_enzyme"/>
</dbReference>
<keyword evidence="2" id="KW-0378">Hydrolase</keyword>
<keyword evidence="4" id="KW-0812">Transmembrane</keyword>
<dbReference type="HOGENOM" id="CLU_012494_7_1_1"/>
<dbReference type="PANTHER" id="PTHR48081:SF8">
    <property type="entry name" value="ALPHA_BETA HYDROLASE FOLD-3 DOMAIN-CONTAINING PROTEIN-RELATED"/>
    <property type="match status" value="1"/>
</dbReference>
<dbReference type="OMA" id="LEHVWLH"/>